<dbReference type="AlphaFoldDB" id="A0A8J8B0J3"/>
<proteinExistence type="predicted"/>
<dbReference type="RefSeq" id="WP_227017795.1">
    <property type="nucleotide sequence ID" value="NZ_JAGSND010000003.1"/>
</dbReference>
<reference evidence="1" key="1">
    <citation type="submission" date="2021-04" db="EMBL/GenBank/DDBJ databases">
        <title>Sinoanaerobacter chloroacetimidivorans sp. nov., an obligate anaerobic bacterium isolated from anaerobic sludge.</title>
        <authorList>
            <person name="Bao Y."/>
        </authorList>
    </citation>
    <scope>NUCLEOTIDE SEQUENCE</scope>
    <source>
        <strain evidence="1">BAD-6</strain>
    </source>
</reference>
<keyword evidence="2" id="KW-1185">Reference proteome</keyword>
<sequence length="137" mass="15563">MKQVIVLAAILPLLLIFIVQFTLQEKNAQMKMDVASDVYTAAEQARQDGCFTEANLSRLRQQLASRAGTQESEIVIDADEVPKYRVNSYNENERIHYRIEVPVASVMAGNRFFGISDEENRGIFVIENEIASERLRP</sequence>
<dbReference type="Proteomes" id="UP000675664">
    <property type="component" value="Unassembled WGS sequence"/>
</dbReference>
<comment type="caution">
    <text evidence="1">The sequence shown here is derived from an EMBL/GenBank/DDBJ whole genome shotgun (WGS) entry which is preliminary data.</text>
</comment>
<evidence type="ECO:0000313" key="2">
    <source>
        <dbReference type="Proteomes" id="UP000675664"/>
    </source>
</evidence>
<protein>
    <submittedName>
        <fullName evidence="1">Uncharacterized protein</fullName>
    </submittedName>
</protein>
<dbReference type="EMBL" id="JAGSND010000003">
    <property type="protein sequence ID" value="MBR0597668.1"/>
    <property type="molecule type" value="Genomic_DNA"/>
</dbReference>
<organism evidence="1 2">
    <name type="scientific">Sinanaerobacter chloroacetimidivorans</name>
    <dbReference type="NCBI Taxonomy" id="2818044"/>
    <lineage>
        <taxon>Bacteria</taxon>
        <taxon>Bacillati</taxon>
        <taxon>Bacillota</taxon>
        <taxon>Clostridia</taxon>
        <taxon>Peptostreptococcales</taxon>
        <taxon>Anaerovoracaceae</taxon>
        <taxon>Sinanaerobacter</taxon>
    </lineage>
</organism>
<gene>
    <name evidence="1" type="ORF">KCX82_07285</name>
</gene>
<name>A0A8J8B0J3_9FIRM</name>
<accession>A0A8J8B0J3</accession>
<evidence type="ECO:0000313" key="1">
    <source>
        <dbReference type="EMBL" id="MBR0597668.1"/>
    </source>
</evidence>
<reference evidence="1" key="2">
    <citation type="submission" date="2021-04" db="EMBL/GenBank/DDBJ databases">
        <authorList>
            <person name="Liu J."/>
        </authorList>
    </citation>
    <scope>NUCLEOTIDE SEQUENCE</scope>
    <source>
        <strain evidence="1">BAD-6</strain>
    </source>
</reference>